<dbReference type="GeneID" id="41331860"/>
<feature type="transmembrane region" description="Helical" evidence="1">
    <location>
        <begin position="33"/>
        <end position="50"/>
    </location>
</feature>
<keyword evidence="1" id="KW-0812">Transmembrane</keyword>
<reference evidence="2 3" key="2">
    <citation type="journal article" date="2024" name="Int. J. Syst. Evol. Microbiol.">
        <title>Promethearchaeum syntrophicum gen. nov., sp. nov., an anaerobic, obligately syntrophic archaeon, the first isolate of the lineage 'Asgard' archaea, and proposal of the new archaeal phylum Promethearchaeota phyl. nov. and kingdom Promethearchaeati regn. nov.</title>
        <authorList>
            <person name="Imachi H."/>
            <person name="Nobu M.K."/>
            <person name="Kato S."/>
            <person name="Takaki Y."/>
            <person name="Miyazaki M."/>
            <person name="Miyata M."/>
            <person name="Ogawara M."/>
            <person name="Saito Y."/>
            <person name="Sakai S."/>
            <person name="Tahara Y.O."/>
            <person name="Takano Y."/>
            <person name="Tasumi E."/>
            <person name="Uematsu K."/>
            <person name="Yoshimura T."/>
            <person name="Itoh T."/>
            <person name="Ohkuma M."/>
            <person name="Takai K."/>
        </authorList>
    </citation>
    <scope>NUCLEOTIDE SEQUENCE [LARGE SCALE GENOMIC DNA]</scope>
    <source>
        <strain evidence="2 3">MK-D1</strain>
    </source>
</reference>
<keyword evidence="1" id="KW-0472">Membrane</keyword>
<dbReference type="KEGG" id="psyt:DSAG12_03896"/>
<name>A0A5B9DFJ8_9ARCH</name>
<accession>A0A5B9DFJ8</accession>
<organism evidence="2 3">
    <name type="scientific">Promethearchaeum syntrophicum</name>
    <dbReference type="NCBI Taxonomy" id="2594042"/>
    <lineage>
        <taxon>Archaea</taxon>
        <taxon>Promethearchaeati</taxon>
        <taxon>Promethearchaeota</taxon>
        <taxon>Promethearchaeia</taxon>
        <taxon>Promethearchaeales</taxon>
        <taxon>Promethearchaeaceae</taxon>
        <taxon>Promethearchaeum</taxon>
    </lineage>
</organism>
<feature type="transmembrane region" description="Helical" evidence="1">
    <location>
        <begin position="194"/>
        <end position="212"/>
    </location>
</feature>
<dbReference type="AlphaFoldDB" id="A0A5B9DFJ8"/>
<evidence type="ECO:0000313" key="2">
    <source>
        <dbReference type="EMBL" id="QEE18058.1"/>
    </source>
</evidence>
<reference evidence="2 3" key="1">
    <citation type="journal article" date="2020" name="Nature">
        <title>Isolation of an archaeon at the prokaryote-eukaryote interface.</title>
        <authorList>
            <person name="Imachi H."/>
            <person name="Nobu M.K."/>
            <person name="Nakahara N."/>
            <person name="Morono Y."/>
            <person name="Ogawara M."/>
            <person name="Takaki Y."/>
            <person name="Takano Y."/>
            <person name="Uematsu K."/>
            <person name="Ikuta T."/>
            <person name="Ito M."/>
            <person name="Matsui Y."/>
            <person name="Miyazaki M."/>
            <person name="Murata K."/>
            <person name="Saito Y."/>
            <person name="Sakai S."/>
            <person name="Song C."/>
            <person name="Tasumi E."/>
            <person name="Yamanaka Y."/>
            <person name="Yamaguchi T."/>
            <person name="Kamagata Y."/>
            <person name="Tamaki H."/>
            <person name="Takai K."/>
        </authorList>
    </citation>
    <scope>NUCLEOTIDE SEQUENCE [LARGE SCALE GENOMIC DNA]</scope>
    <source>
        <strain evidence="2 3">MK-D1</strain>
    </source>
</reference>
<keyword evidence="1" id="KW-1133">Transmembrane helix</keyword>
<dbReference type="RefSeq" id="WP_147664981.1">
    <property type="nucleotide sequence ID" value="NZ_CP042905.2"/>
</dbReference>
<feature type="transmembrane region" description="Helical" evidence="1">
    <location>
        <begin position="149"/>
        <end position="173"/>
    </location>
</feature>
<feature type="transmembrane region" description="Helical" evidence="1">
    <location>
        <begin position="110"/>
        <end position="129"/>
    </location>
</feature>
<proteinExistence type="predicted"/>
<evidence type="ECO:0000256" key="1">
    <source>
        <dbReference type="SAM" id="Phobius"/>
    </source>
</evidence>
<protein>
    <submittedName>
        <fullName evidence="2">Uncharacterized protein</fullName>
    </submittedName>
</protein>
<gene>
    <name evidence="2" type="ORF">DSAG12_03896</name>
</gene>
<feature type="transmembrane region" description="Helical" evidence="1">
    <location>
        <begin position="224"/>
        <end position="244"/>
    </location>
</feature>
<dbReference type="Proteomes" id="UP000321408">
    <property type="component" value="Chromosome"/>
</dbReference>
<sequence>MIVDPVRVWLIIPKMFVAMMFLFFAFRIKRESNYLLNKIFFFAFLSWAIFSTFDSFSFTFAPASYTSFLICSVLWAIQKVMLNLYSGLVYNASNIITHGELRVKKKKYQFVEITLLLISTVLMIIEAPLQVLDENKDVIDPKTLPPSGVFTSAEGFSVISAIASAIPFIFYIIATVNLSKTIKKTEDRVSKKKMLGLVIGIDLIPIGLLYFMFKSLLFQTYSLWTSMIGQIFLFVSPILIFWALHKEE</sequence>
<feature type="transmembrane region" description="Helical" evidence="1">
    <location>
        <begin position="6"/>
        <end position="26"/>
    </location>
</feature>
<keyword evidence="3" id="KW-1185">Reference proteome</keyword>
<evidence type="ECO:0000313" key="3">
    <source>
        <dbReference type="Proteomes" id="UP000321408"/>
    </source>
</evidence>
<dbReference type="EMBL" id="CP042905">
    <property type="protein sequence ID" value="QEE18058.1"/>
    <property type="molecule type" value="Genomic_DNA"/>
</dbReference>